<name>A0A1I3Y384_9LACT</name>
<proteinExistence type="predicted"/>
<gene>
    <name evidence="1" type="ORF">SAMN04488569_10194</name>
</gene>
<accession>A0A1I3Y384</accession>
<reference evidence="2" key="1">
    <citation type="submission" date="2016-10" db="EMBL/GenBank/DDBJ databases">
        <authorList>
            <person name="Varghese N."/>
            <person name="Submissions S."/>
        </authorList>
    </citation>
    <scope>NUCLEOTIDE SEQUENCE [LARGE SCALE GENOMIC DNA]</scope>
    <source>
        <strain evidence="2">DSM 16108</strain>
    </source>
</reference>
<dbReference type="InterPro" id="IPR036397">
    <property type="entry name" value="RNaseH_sf"/>
</dbReference>
<sequence>MSNLVLGLDIGISSVGWGIINEETGEIIDAGVRLFEEADRNANEDRRNFRSARRLKRRRKHRLERTKEFLTENSLKKWLKIFPKDLELSNELHIKTLL</sequence>
<keyword evidence="1" id="KW-0255">Endonuclease</keyword>
<dbReference type="Gene3D" id="3.30.420.10">
    <property type="entry name" value="Ribonuclease H-like superfamily/Ribonuclease H"/>
    <property type="match status" value="1"/>
</dbReference>
<dbReference type="AlphaFoldDB" id="A0A1I3Y384"/>
<dbReference type="GO" id="GO:0003676">
    <property type="term" value="F:nucleic acid binding"/>
    <property type="evidence" value="ECO:0007669"/>
    <property type="project" value="InterPro"/>
</dbReference>
<keyword evidence="2" id="KW-1185">Reference proteome</keyword>
<dbReference type="Proteomes" id="UP000199589">
    <property type="component" value="Unassembled WGS sequence"/>
</dbReference>
<dbReference type="OrthoDB" id="9757607at2"/>
<evidence type="ECO:0000313" key="2">
    <source>
        <dbReference type="Proteomes" id="UP000199589"/>
    </source>
</evidence>
<dbReference type="EMBL" id="FOSJ01000019">
    <property type="protein sequence ID" value="SFK26288.1"/>
    <property type="molecule type" value="Genomic_DNA"/>
</dbReference>
<protein>
    <submittedName>
        <fullName evidence="1">CRISPR-associated endonuclease Csn1</fullName>
    </submittedName>
</protein>
<dbReference type="RefSeq" id="WP_072693042.1">
    <property type="nucleotide sequence ID" value="NZ_FOSJ01000019.1"/>
</dbReference>
<evidence type="ECO:0000313" key="1">
    <source>
        <dbReference type="EMBL" id="SFK26288.1"/>
    </source>
</evidence>
<keyword evidence="1" id="KW-0540">Nuclease</keyword>
<keyword evidence="1" id="KW-0378">Hydrolase</keyword>
<dbReference type="GO" id="GO:0004519">
    <property type="term" value="F:endonuclease activity"/>
    <property type="evidence" value="ECO:0007669"/>
    <property type="project" value="UniProtKB-KW"/>
</dbReference>
<organism evidence="1 2">
    <name type="scientific">Marinilactibacillus piezotolerans</name>
    <dbReference type="NCBI Taxonomy" id="258723"/>
    <lineage>
        <taxon>Bacteria</taxon>
        <taxon>Bacillati</taxon>
        <taxon>Bacillota</taxon>
        <taxon>Bacilli</taxon>
        <taxon>Lactobacillales</taxon>
        <taxon>Carnobacteriaceae</taxon>
        <taxon>Marinilactibacillus</taxon>
    </lineage>
</organism>